<gene>
    <name evidence="1" type="ORF">AL504_25500</name>
</gene>
<dbReference type="SUPFAM" id="SSF49401">
    <property type="entry name" value="Bacterial adhesins"/>
    <property type="match status" value="1"/>
</dbReference>
<evidence type="ECO:0008006" key="3">
    <source>
        <dbReference type="Google" id="ProtNLM"/>
    </source>
</evidence>
<protein>
    <recommendedName>
        <fullName evidence="3">Fimbrial-type adhesion domain-containing protein</fullName>
    </recommendedName>
</protein>
<dbReference type="InterPro" id="IPR008966">
    <property type="entry name" value="Adhesion_dom_sf"/>
</dbReference>
<reference evidence="2" key="1">
    <citation type="submission" date="2015-12" db="EMBL/GenBank/DDBJ databases">
        <title>FDA dAtabase for Regulatory Grade micrObial Sequences (FDA-ARGOS): Supporting development and validation of Infectious Disease Dx tests.</title>
        <authorList>
            <person name="Case J."/>
            <person name="Tallon L."/>
            <person name="Sadzewicz L."/>
            <person name="Sengamalay N."/>
            <person name="Ott S."/>
            <person name="Godinez A."/>
            <person name="Nagaraj S."/>
            <person name="Nadendla S."/>
            <person name="Sichtig H."/>
        </authorList>
    </citation>
    <scope>NUCLEOTIDE SEQUENCE [LARGE SCALE GENOMIC DNA]</scope>
    <source>
        <strain evidence="2">FDAARGOS_147</strain>
    </source>
</reference>
<name>A0A0X8P399_ALCXX</name>
<evidence type="ECO:0000313" key="1">
    <source>
        <dbReference type="EMBL" id="AMG39075.2"/>
    </source>
</evidence>
<organism evidence="1 2">
    <name type="scientific">Alcaligenes xylosoxydans xylosoxydans</name>
    <name type="common">Achromobacter xylosoxidans</name>
    <dbReference type="NCBI Taxonomy" id="85698"/>
    <lineage>
        <taxon>Bacteria</taxon>
        <taxon>Pseudomonadati</taxon>
        <taxon>Pseudomonadota</taxon>
        <taxon>Betaproteobacteria</taxon>
        <taxon>Burkholderiales</taxon>
        <taxon>Alcaligenaceae</taxon>
        <taxon>Achromobacter</taxon>
    </lineage>
</organism>
<dbReference type="AlphaFoldDB" id="A0A0X8P399"/>
<proteinExistence type="predicted"/>
<dbReference type="EMBL" id="CP014060">
    <property type="protein sequence ID" value="AMG39075.2"/>
    <property type="molecule type" value="Genomic_DNA"/>
</dbReference>
<accession>A0A0X8P399</accession>
<evidence type="ECO:0000313" key="2">
    <source>
        <dbReference type="Proteomes" id="UP000060602"/>
    </source>
</evidence>
<dbReference type="Proteomes" id="UP000060602">
    <property type="component" value="Chromosome"/>
</dbReference>
<sequence>MVYDQPLPPVPWVCIATGYTTQPFLSAGGNLQTILNELRRAGLKMVILINSLPPWEPTGNTTDDRFRLTNVTYAPKSATDPTPTAKGVLLGRLQLVVVTPPSKPLRAYFPALQDLVQINPAFLHSNHVGIGSSNATTIDIIPRCIAKIATPGTIRLGQAYAAKNLPLPSKVNFTLYADFDQSCDGGFSIVDLGSLAVPLKIMFQPEDNLELASLNREIVLKGADGQPNGFTLGIKQNGITPITFNEWHNTSTLSTAIRPVPLYYSAQLAKSGGPLATGPFSQRVTVLVTFQ</sequence>